<keyword evidence="4" id="KW-1185">Reference proteome</keyword>
<dbReference type="AlphaFoldDB" id="A0A9P6LGU7"/>
<reference evidence="3" key="1">
    <citation type="submission" date="2020-03" db="EMBL/GenBank/DDBJ databases">
        <authorList>
            <person name="He L."/>
        </authorList>
    </citation>
    <scope>NUCLEOTIDE SEQUENCE</scope>
    <source>
        <strain evidence="3">CkLH20</strain>
    </source>
</reference>
<name>A0A9P6LGU7_9PEZI</name>
<feature type="region of interest" description="Disordered" evidence="1">
    <location>
        <begin position="89"/>
        <end position="111"/>
    </location>
</feature>
<dbReference type="EMBL" id="JAATWM020000042">
    <property type="protein sequence ID" value="KAF9871817.1"/>
    <property type="molecule type" value="Genomic_DNA"/>
</dbReference>
<organism evidence="3 4">
    <name type="scientific">Colletotrichum karsti</name>
    <dbReference type="NCBI Taxonomy" id="1095194"/>
    <lineage>
        <taxon>Eukaryota</taxon>
        <taxon>Fungi</taxon>
        <taxon>Dikarya</taxon>
        <taxon>Ascomycota</taxon>
        <taxon>Pezizomycotina</taxon>
        <taxon>Sordariomycetes</taxon>
        <taxon>Hypocreomycetidae</taxon>
        <taxon>Glomerellales</taxon>
        <taxon>Glomerellaceae</taxon>
        <taxon>Colletotrichum</taxon>
        <taxon>Colletotrichum boninense species complex</taxon>
    </lineage>
</organism>
<evidence type="ECO:0000313" key="3">
    <source>
        <dbReference type="EMBL" id="KAF9871817.1"/>
    </source>
</evidence>
<proteinExistence type="predicted"/>
<keyword evidence="2" id="KW-0732">Signal</keyword>
<dbReference type="GeneID" id="62166539"/>
<gene>
    <name evidence="3" type="ORF">CkaCkLH20_10751</name>
</gene>
<dbReference type="RefSeq" id="XP_038741278.1">
    <property type="nucleotide sequence ID" value="XM_038893465.1"/>
</dbReference>
<protein>
    <submittedName>
        <fullName evidence="3">Uncharacterized protein</fullName>
    </submittedName>
</protein>
<dbReference type="OrthoDB" id="4804533at2759"/>
<reference evidence="3" key="2">
    <citation type="submission" date="2020-11" db="EMBL/GenBank/DDBJ databases">
        <title>Whole genome sequencing of Colletotrichum sp.</title>
        <authorList>
            <person name="Li H."/>
        </authorList>
    </citation>
    <scope>NUCLEOTIDE SEQUENCE</scope>
    <source>
        <strain evidence="3">CkLH20</strain>
    </source>
</reference>
<sequence length="111" mass="12311">MRFAGLFSFLSLVASVLAGRYIVILRPSASLDRFLAKLEKGGNIWVVRKYESPSYFNGAVVTTNDYNETTLLEFPEVIIAEEDKMMTIDPIPAQPGPDVPSPTEPTLHLPQ</sequence>
<comment type="caution">
    <text evidence="3">The sequence shown here is derived from an EMBL/GenBank/DDBJ whole genome shotgun (WGS) entry which is preliminary data.</text>
</comment>
<evidence type="ECO:0000313" key="4">
    <source>
        <dbReference type="Proteomes" id="UP000781932"/>
    </source>
</evidence>
<feature type="signal peptide" evidence="2">
    <location>
        <begin position="1"/>
        <end position="18"/>
    </location>
</feature>
<dbReference type="Proteomes" id="UP000781932">
    <property type="component" value="Unassembled WGS sequence"/>
</dbReference>
<feature type="chain" id="PRO_5040307988" evidence="2">
    <location>
        <begin position="19"/>
        <end position="111"/>
    </location>
</feature>
<evidence type="ECO:0000256" key="2">
    <source>
        <dbReference type="SAM" id="SignalP"/>
    </source>
</evidence>
<accession>A0A9P6LGU7</accession>
<feature type="compositionally biased region" description="Pro residues" evidence="1">
    <location>
        <begin position="92"/>
        <end position="103"/>
    </location>
</feature>
<evidence type="ECO:0000256" key="1">
    <source>
        <dbReference type="SAM" id="MobiDB-lite"/>
    </source>
</evidence>